<proteinExistence type="predicted"/>
<dbReference type="OrthoDB" id="10528049at2759"/>
<dbReference type="EnsemblFungi" id="MAPG_09235T0">
    <property type="protein sequence ID" value="MAPG_09235T0"/>
    <property type="gene ID" value="MAPG_09235"/>
</dbReference>
<dbReference type="AlphaFoldDB" id="A0A0C4E9F1"/>
<dbReference type="STRING" id="644358.A0A0C4E9F1"/>
<dbReference type="Pfam" id="PF12296">
    <property type="entry name" value="HsbA"/>
    <property type="match status" value="1"/>
</dbReference>
<name>A0A0C4E9F1_MAGP6</name>
<dbReference type="VEuPathDB" id="FungiDB:MAPG_09235"/>
<dbReference type="EMBL" id="GL876974">
    <property type="protein sequence ID" value="KLU90271.1"/>
    <property type="molecule type" value="Genomic_DNA"/>
</dbReference>
<reference evidence="3" key="1">
    <citation type="submission" date="2010-05" db="EMBL/GenBank/DDBJ databases">
        <title>The genome sequence of Magnaporthe poae strain ATCC 64411.</title>
        <authorList>
            <person name="Ma L.-J."/>
            <person name="Dead R."/>
            <person name="Young S."/>
            <person name="Zeng Q."/>
            <person name="Koehrsen M."/>
            <person name="Alvarado L."/>
            <person name="Berlin A."/>
            <person name="Chapman S.B."/>
            <person name="Chen Z."/>
            <person name="Freedman E."/>
            <person name="Gellesch M."/>
            <person name="Goldberg J."/>
            <person name="Griggs A."/>
            <person name="Gujja S."/>
            <person name="Heilman E.R."/>
            <person name="Heiman D."/>
            <person name="Hepburn T."/>
            <person name="Howarth C."/>
            <person name="Jen D."/>
            <person name="Larson L."/>
            <person name="Mehta T."/>
            <person name="Neiman D."/>
            <person name="Pearson M."/>
            <person name="Roberts A."/>
            <person name="Saif S."/>
            <person name="Shea T."/>
            <person name="Shenoy N."/>
            <person name="Sisk P."/>
            <person name="Stolte C."/>
            <person name="Sykes S."/>
            <person name="Walk T."/>
            <person name="White J."/>
            <person name="Yandava C."/>
            <person name="Haas B."/>
            <person name="Nusbaum C."/>
            <person name="Birren B."/>
        </authorList>
    </citation>
    <scope>NUCLEOTIDE SEQUENCE [LARGE SCALE GENOMIC DNA]</scope>
    <source>
        <strain evidence="3">ATCC 64411 / 73-15</strain>
    </source>
</reference>
<accession>A0A0C4E9F1</accession>
<dbReference type="eggNOG" id="ENOG502RN9H">
    <property type="taxonomic scope" value="Eukaryota"/>
</dbReference>
<dbReference type="InterPro" id="IPR021054">
    <property type="entry name" value="Cell_wall_mannoprotein_1"/>
</dbReference>
<dbReference type="EMBL" id="ADBL01002260">
    <property type="status" value="NOT_ANNOTATED_CDS"/>
    <property type="molecule type" value="Genomic_DNA"/>
</dbReference>
<organism evidence="2 3">
    <name type="scientific">Magnaporthiopsis poae (strain ATCC 64411 / 73-15)</name>
    <name type="common">Kentucky bluegrass fungus</name>
    <name type="synonym">Magnaporthe poae</name>
    <dbReference type="NCBI Taxonomy" id="644358"/>
    <lineage>
        <taxon>Eukaryota</taxon>
        <taxon>Fungi</taxon>
        <taxon>Dikarya</taxon>
        <taxon>Ascomycota</taxon>
        <taxon>Pezizomycotina</taxon>
        <taxon>Sordariomycetes</taxon>
        <taxon>Sordariomycetidae</taxon>
        <taxon>Magnaporthales</taxon>
        <taxon>Magnaporthaceae</taxon>
        <taxon>Magnaporthiopsis</taxon>
    </lineage>
</organism>
<evidence type="ECO:0000313" key="3">
    <source>
        <dbReference type="Proteomes" id="UP000011715"/>
    </source>
</evidence>
<reference evidence="2" key="5">
    <citation type="submission" date="2015-06" db="UniProtKB">
        <authorList>
            <consortium name="EnsemblFungi"/>
        </authorList>
    </citation>
    <scope>IDENTIFICATION</scope>
    <source>
        <strain evidence="2">ATCC 64411</strain>
    </source>
</reference>
<dbReference type="Proteomes" id="UP000011715">
    <property type="component" value="Unassembled WGS sequence"/>
</dbReference>
<evidence type="ECO:0000313" key="2">
    <source>
        <dbReference type="EnsemblFungi" id="MAPG_09235T0"/>
    </source>
</evidence>
<evidence type="ECO:0000313" key="1">
    <source>
        <dbReference type="EMBL" id="KLU90271.1"/>
    </source>
</evidence>
<reference evidence="2" key="4">
    <citation type="journal article" date="2015" name="G3 (Bethesda)">
        <title>Genome sequences of three phytopathogenic species of the Magnaporthaceae family of fungi.</title>
        <authorList>
            <person name="Okagaki L.H."/>
            <person name="Nunes C.C."/>
            <person name="Sailsbery J."/>
            <person name="Clay B."/>
            <person name="Brown D."/>
            <person name="John T."/>
            <person name="Oh Y."/>
            <person name="Young N."/>
            <person name="Fitzgerald M."/>
            <person name="Haas B.J."/>
            <person name="Zeng Q."/>
            <person name="Young S."/>
            <person name="Adiconis X."/>
            <person name="Fan L."/>
            <person name="Levin J.Z."/>
            <person name="Mitchell T.K."/>
            <person name="Okubara P.A."/>
            <person name="Farman M.L."/>
            <person name="Kohn L.M."/>
            <person name="Birren B."/>
            <person name="Ma L.-J."/>
            <person name="Dean R.A."/>
        </authorList>
    </citation>
    <scope>NUCLEOTIDE SEQUENCE</scope>
    <source>
        <strain evidence="2">ATCC 64411 / 73-15</strain>
    </source>
</reference>
<sequence length="220" mass="23255">MLGTPAGEVGSINRHDRRLILLRYPSIQTASAAAASTPRTSSDRQTTFVLQQSFATPITVSSFSPLDIFALSAARMKFTTLVTSFALAGAGIATRIGRRDAATINLALTEVVEKMTLLDAAVLKYMGGSDLTDIAENAYYTVEAIRGASMRVSNTSAADSVAEATGFAAAVERLTITSEGLLTHVVAQTVNFTTSGMCSDVHPMFNEIGTLLYPAHDVSI</sequence>
<reference evidence="1" key="3">
    <citation type="submission" date="2011-03" db="EMBL/GenBank/DDBJ databases">
        <title>Annotation of Magnaporthe poae ATCC 64411.</title>
        <authorList>
            <person name="Ma L.-J."/>
            <person name="Dead R."/>
            <person name="Young S.K."/>
            <person name="Zeng Q."/>
            <person name="Gargeya S."/>
            <person name="Fitzgerald M."/>
            <person name="Haas B."/>
            <person name="Abouelleil A."/>
            <person name="Alvarado L."/>
            <person name="Arachchi H.M."/>
            <person name="Berlin A."/>
            <person name="Brown A."/>
            <person name="Chapman S.B."/>
            <person name="Chen Z."/>
            <person name="Dunbar C."/>
            <person name="Freedman E."/>
            <person name="Gearin G."/>
            <person name="Gellesch M."/>
            <person name="Goldberg J."/>
            <person name="Griggs A."/>
            <person name="Gujja S."/>
            <person name="Heiman D."/>
            <person name="Howarth C."/>
            <person name="Larson L."/>
            <person name="Lui A."/>
            <person name="MacDonald P.J.P."/>
            <person name="Mehta T."/>
            <person name="Montmayeur A."/>
            <person name="Murphy C."/>
            <person name="Neiman D."/>
            <person name="Pearson M."/>
            <person name="Priest M."/>
            <person name="Roberts A."/>
            <person name="Saif S."/>
            <person name="Shea T."/>
            <person name="Shenoy N."/>
            <person name="Sisk P."/>
            <person name="Stolte C."/>
            <person name="Sykes S."/>
            <person name="Yandava C."/>
            <person name="Wortman J."/>
            <person name="Nusbaum C."/>
            <person name="Birren B."/>
        </authorList>
    </citation>
    <scope>NUCLEOTIDE SEQUENCE</scope>
    <source>
        <strain evidence="1">ATCC 64411</strain>
    </source>
</reference>
<reference evidence="1" key="2">
    <citation type="submission" date="2010-05" db="EMBL/GenBank/DDBJ databases">
        <title>The Genome Sequence of Magnaporthe poae strain ATCC 64411.</title>
        <authorList>
            <consortium name="The Broad Institute Genome Sequencing Platform"/>
            <consortium name="Broad Institute Genome Sequencing Center for Infectious Disease"/>
            <person name="Ma L.-J."/>
            <person name="Dead R."/>
            <person name="Young S."/>
            <person name="Zeng Q."/>
            <person name="Koehrsen M."/>
            <person name="Alvarado L."/>
            <person name="Berlin A."/>
            <person name="Chapman S.B."/>
            <person name="Chen Z."/>
            <person name="Freedman E."/>
            <person name="Gellesch M."/>
            <person name="Goldberg J."/>
            <person name="Griggs A."/>
            <person name="Gujja S."/>
            <person name="Heilman E.R."/>
            <person name="Heiman D."/>
            <person name="Hepburn T."/>
            <person name="Howarth C."/>
            <person name="Jen D."/>
            <person name="Larson L."/>
            <person name="Mehta T."/>
            <person name="Neiman D."/>
            <person name="Pearson M."/>
            <person name="Roberts A."/>
            <person name="Saif S."/>
            <person name="Shea T."/>
            <person name="Shenoy N."/>
            <person name="Sisk P."/>
            <person name="Stolte C."/>
            <person name="Sykes S."/>
            <person name="Walk T."/>
            <person name="White J."/>
            <person name="Yandava C."/>
            <person name="Haas B."/>
            <person name="Nusbaum C."/>
            <person name="Birren B."/>
        </authorList>
    </citation>
    <scope>NUCLEOTIDE SEQUENCE</scope>
    <source>
        <strain evidence="1">ATCC 64411</strain>
    </source>
</reference>
<keyword evidence="3" id="KW-1185">Reference proteome</keyword>
<gene>
    <name evidence="1" type="ORF">MAPG_09235</name>
</gene>
<protein>
    <submittedName>
        <fullName evidence="1 2">Uncharacterized protein</fullName>
    </submittedName>
</protein>